<dbReference type="EMBL" id="OOIN01000010">
    <property type="protein sequence ID" value="SPO25094.1"/>
    <property type="molecule type" value="Genomic_DNA"/>
</dbReference>
<dbReference type="AlphaFoldDB" id="A0A5C3E2Z0"/>
<dbReference type="GO" id="GO:0005737">
    <property type="term" value="C:cytoplasm"/>
    <property type="evidence" value="ECO:0007669"/>
    <property type="project" value="TreeGrafter"/>
</dbReference>
<sequence length="83" mass="9009">MVLGRLLHYAGDALLVSTVLAGIKRQTGLRPDIDRITEPTTKGLLEKYLGFGEFVFDSGVAAARASSLFQKDFADRTQPRVAA</sequence>
<dbReference type="PANTHER" id="PTHR28075:SF3">
    <property type="entry name" value="DUF1748-DOMAIN-CONTAINING PROTEIN"/>
    <property type="match status" value="1"/>
</dbReference>
<keyword evidence="2" id="KW-1185">Reference proteome</keyword>
<dbReference type="InterPro" id="IPR013726">
    <property type="entry name" value="Mitofissin"/>
</dbReference>
<dbReference type="PANTHER" id="PTHR28075">
    <property type="entry name" value="CHROMOSOME 16, WHOLE GENOME SHOTGUN SEQUENCE"/>
    <property type="match status" value="1"/>
</dbReference>
<name>A0A5C3E2Z0_9BASI</name>
<evidence type="ECO:0000313" key="1">
    <source>
        <dbReference type="EMBL" id="SPO25094.1"/>
    </source>
</evidence>
<gene>
    <name evidence="1" type="ORF">UTRI_02807_B</name>
</gene>
<evidence type="ECO:0008006" key="3">
    <source>
        <dbReference type="Google" id="ProtNLM"/>
    </source>
</evidence>
<protein>
    <recommendedName>
        <fullName evidence="3">DUF1748-domain-containing protein</fullName>
    </recommendedName>
</protein>
<proteinExistence type="predicted"/>
<organism evidence="1 2">
    <name type="scientific">Ustilago trichophora</name>
    <dbReference type="NCBI Taxonomy" id="86804"/>
    <lineage>
        <taxon>Eukaryota</taxon>
        <taxon>Fungi</taxon>
        <taxon>Dikarya</taxon>
        <taxon>Basidiomycota</taxon>
        <taxon>Ustilaginomycotina</taxon>
        <taxon>Ustilaginomycetes</taxon>
        <taxon>Ustilaginales</taxon>
        <taxon>Ustilaginaceae</taxon>
        <taxon>Ustilago</taxon>
    </lineage>
</organism>
<evidence type="ECO:0000313" key="2">
    <source>
        <dbReference type="Proteomes" id="UP000324022"/>
    </source>
</evidence>
<dbReference type="Pfam" id="PF08520">
    <property type="entry name" value="Mitofissin"/>
    <property type="match status" value="1"/>
</dbReference>
<accession>A0A5C3E2Z0</accession>
<dbReference type="Proteomes" id="UP000324022">
    <property type="component" value="Unassembled WGS sequence"/>
</dbReference>
<reference evidence="1 2" key="1">
    <citation type="submission" date="2018-03" db="EMBL/GenBank/DDBJ databases">
        <authorList>
            <person name="Guldener U."/>
        </authorList>
    </citation>
    <scope>NUCLEOTIDE SEQUENCE [LARGE SCALE GENOMIC DNA]</scope>
    <source>
        <strain evidence="1 2">NBRC100155</strain>
    </source>
</reference>
<dbReference type="OrthoDB" id="16824at2759"/>